<evidence type="ECO:0000313" key="2">
    <source>
        <dbReference type="EMBL" id="OPB38474.1"/>
    </source>
</evidence>
<reference evidence="2 3" key="1">
    <citation type="submission" date="2016-04" db="EMBL/GenBank/DDBJ databases">
        <title>Multiple horizontal gene transfer events from other fungi enriched the ability of the initially mycotrophic fungus Trichoderma (Ascomycota) to feed on dead plant biomass.</title>
        <authorList>
            <person name="Atanasova L."/>
            <person name="Chenthamara K."/>
            <person name="Zhang J."/>
            <person name="Grujic M."/>
            <person name="Henrissat B."/>
            <person name="Kuo A."/>
            <person name="Aertz A."/>
            <person name="Salamov A."/>
            <person name="Lipzen A."/>
            <person name="Labutti K."/>
            <person name="Barry K."/>
            <person name="Miao Y."/>
            <person name="Rahimi M.J."/>
            <person name="Shen Q."/>
            <person name="Grigoriev I.V."/>
            <person name="Kubicek C.P."/>
            <person name="Druzhinina I.S."/>
        </authorList>
    </citation>
    <scope>NUCLEOTIDE SEQUENCE [LARGE SCALE GENOMIC DNA]</scope>
    <source>
        <strain evidence="2 3">NJAU 4742</strain>
    </source>
</reference>
<dbReference type="EMBL" id="LVVK01000020">
    <property type="protein sequence ID" value="OPB38474.1"/>
    <property type="molecule type" value="Genomic_DNA"/>
</dbReference>
<feature type="compositionally biased region" description="Basic and acidic residues" evidence="1">
    <location>
        <begin position="347"/>
        <end position="363"/>
    </location>
</feature>
<accession>A0A1T3CBK8</accession>
<dbReference type="AlphaFoldDB" id="A0A1T3CBK8"/>
<feature type="compositionally biased region" description="Low complexity" evidence="1">
    <location>
        <begin position="41"/>
        <end position="54"/>
    </location>
</feature>
<dbReference type="Proteomes" id="UP000191004">
    <property type="component" value="Unassembled WGS sequence"/>
</dbReference>
<feature type="compositionally biased region" description="Polar residues" evidence="1">
    <location>
        <begin position="1"/>
        <end position="10"/>
    </location>
</feature>
<sequence>MTDASCSPAASTIPGTTTTLHTPPPDDAQSDERNVAPGGQSVDDVTSSSADSCSQRGQEIQPTRPSKIDQTDIRAHVFWQREEHMGNILLDLHWAERHNHAFFRLHTSLRLEGAPAASRHGLINAYILVYPERIRHLSFTVLPQHSPFGLGTIALTFELSRRPALVLPKTYTSLGQGAEEAMRSLRSLIQQLDFTVYSSLPSTSLSLTWLQQFCNDITEQKFSTIASLANLESLYQGHGAQVFEGDGLPETVDNQYNALTAQELPAYQETDSNIPVTRSDTAIMQALFEDRLDIRLAAHKRKLGEMLSAYEYKLNEMISAHRRKVNAQVAACKSDVEKKTKSAGKRLKSDATNERMREELDEV</sequence>
<feature type="region of interest" description="Disordered" evidence="1">
    <location>
        <begin position="1"/>
        <end position="68"/>
    </location>
</feature>
<protein>
    <submittedName>
        <fullName evidence="2">Uncharacterized protein</fullName>
    </submittedName>
</protein>
<feature type="region of interest" description="Disordered" evidence="1">
    <location>
        <begin position="335"/>
        <end position="363"/>
    </location>
</feature>
<organism evidence="2 3">
    <name type="scientific">Trichoderma guizhouense</name>
    <dbReference type="NCBI Taxonomy" id="1491466"/>
    <lineage>
        <taxon>Eukaryota</taxon>
        <taxon>Fungi</taxon>
        <taxon>Dikarya</taxon>
        <taxon>Ascomycota</taxon>
        <taxon>Pezizomycotina</taxon>
        <taxon>Sordariomycetes</taxon>
        <taxon>Hypocreomycetidae</taxon>
        <taxon>Hypocreales</taxon>
        <taxon>Hypocreaceae</taxon>
        <taxon>Trichoderma</taxon>
    </lineage>
</organism>
<proteinExistence type="predicted"/>
<feature type="compositionally biased region" description="Low complexity" evidence="1">
    <location>
        <begin position="12"/>
        <end position="21"/>
    </location>
</feature>
<name>A0A1T3CBK8_9HYPO</name>
<evidence type="ECO:0000256" key="1">
    <source>
        <dbReference type="SAM" id="MobiDB-lite"/>
    </source>
</evidence>
<feature type="compositionally biased region" description="Polar residues" evidence="1">
    <location>
        <begin position="55"/>
        <end position="64"/>
    </location>
</feature>
<dbReference type="OrthoDB" id="47007at2759"/>
<comment type="caution">
    <text evidence="2">The sequence shown here is derived from an EMBL/GenBank/DDBJ whole genome shotgun (WGS) entry which is preliminary data.</text>
</comment>
<gene>
    <name evidence="2" type="ORF">A0O28_0015790</name>
</gene>
<keyword evidence="3" id="KW-1185">Reference proteome</keyword>
<evidence type="ECO:0000313" key="3">
    <source>
        <dbReference type="Proteomes" id="UP000191004"/>
    </source>
</evidence>